<dbReference type="InterPro" id="IPR036388">
    <property type="entry name" value="WH-like_DNA-bd_sf"/>
</dbReference>
<keyword evidence="1" id="KW-0805">Transcription regulation</keyword>
<evidence type="ECO:0000313" key="6">
    <source>
        <dbReference type="Proteomes" id="UP000291259"/>
    </source>
</evidence>
<dbReference type="PANTHER" id="PTHR39515:SF2">
    <property type="entry name" value="HTH-TYPE TRANSCRIPTIONAL REGULATOR RV0880"/>
    <property type="match status" value="1"/>
</dbReference>
<accession>A0A4P6FEQ0</accession>
<dbReference type="SMART" id="SM00347">
    <property type="entry name" value="HTH_MARR"/>
    <property type="match status" value="1"/>
</dbReference>
<dbReference type="InterPro" id="IPR036390">
    <property type="entry name" value="WH_DNA-bd_sf"/>
</dbReference>
<evidence type="ECO:0000256" key="2">
    <source>
        <dbReference type="ARBA" id="ARBA00023125"/>
    </source>
</evidence>
<gene>
    <name evidence="5" type="ORF">ET445_05250</name>
</gene>
<dbReference type="AlphaFoldDB" id="A0A4P6FEQ0"/>
<dbReference type="KEGG" id="agf:ET445_05250"/>
<organism evidence="5 6">
    <name type="scientific">Agromyces protaetiae</name>
    <dbReference type="NCBI Taxonomy" id="2509455"/>
    <lineage>
        <taxon>Bacteria</taxon>
        <taxon>Bacillati</taxon>
        <taxon>Actinomycetota</taxon>
        <taxon>Actinomycetes</taxon>
        <taxon>Micrococcales</taxon>
        <taxon>Microbacteriaceae</taxon>
        <taxon>Agromyces</taxon>
    </lineage>
</organism>
<evidence type="ECO:0000259" key="4">
    <source>
        <dbReference type="PROSITE" id="PS50995"/>
    </source>
</evidence>
<dbReference type="Pfam" id="PF12802">
    <property type="entry name" value="MarR_2"/>
    <property type="match status" value="1"/>
</dbReference>
<dbReference type="GO" id="GO:0003677">
    <property type="term" value="F:DNA binding"/>
    <property type="evidence" value="ECO:0007669"/>
    <property type="project" value="UniProtKB-KW"/>
</dbReference>
<evidence type="ECO:0000256" key="1">
    <source>
        <dbReference type="ARBA" id="ARBA00023015"/>
    </source>
</evidence>
<feature type="domain" description="HTH marR-type" evidence="4">
    <location>
        <begin position="7"/>
        <end position="145"/>
    </location>
</feature>
<proteinExistence type="predicted"/>
<keyword evidence="3" id="KW-0804">Transcription</keyword>
<dbReference type="SUPFAM" id="SSF46785">
    <property type="entry name" value="Winged helix' DNA-binding domain"/>
    <property type="match status" value="1"/>
</dbReference>
<reference evidence="5 6" key="1">
    <citation type="submission" date="2019-01" db="EMBL/GenBank/DDBJ databases">
        <title>Genome sequencing of strain FW100M-8.</title>
        <authorList>
            <person name="Heo J."/>
            <person name="Kim S.-J."/>
            <person name="Kim J.-S."/>
            <person name="Hong S.-B."/>
            <person name="Kwon S.-W."/>
        </authorList>
    </citation>
    <scope>NUCLEOTIDE SEQUENCE [LARGE SCALE GENOMIC DNA]</scope>
    <source>
        <strain evidence="5 6">FW100M-8</strain>
    </source>
</reference>
<dbReference type="Gene3D" id="1.10.287.100">
    <property type="match status" value="1"/>
</dbReference>
<evidence type="ECO:0000313" key="5">
    <source>
        <dbReference type="EMBL" id="QAY72839.1"/>
    </source>
</evidence>
<dbReference type="Proteomes" id="UP000291259">
    <property type="component" value="Chromosome"/>
</dbReference>
<dbReference type="InterPro" id="IPR000835">
    <property type="entry name" value="HTH_MarR-typ"/>
</dbReference>
<sequence length="146" mass="15664">MTDSPDLDATAAALRVLARRLDRRLRAEAGFADYSPSQLAAMRHLREAGEAGLTSSELARLEGVRPQSMSATVADLVEAGLVDRTADPNDRRATRLSPSAQADAIAETARGAKDTWLASALAERLDADEQRRLADAVELLERVLGP</sequence>
<dbReference type="PROSITE" id="PS01117">
    <property type="entry name" value="HTH_MARR_1"/>
    <property type="match status" value="1"/>
</dbReference>
<dbReference type="PANTHER" id="PTHR39515">
    <property type="entry name" value="CONSERVED PROTEIN"/>
    <property type="match status" value="1"/>
</dbReference>
<dbReference type="InterPro" id="IPR023187">
    <property type="entry name" value="Tscrpt_reg_MarR-type_CS"/>
</dbReference>
<protein>
    <submittedName>
        <fullName evidence="5">MarR family transcriptional regulator</fullName>
    </submittedName>
</protein>
<dbReference type="OrthoDB" id="9155413at2"/>
<dbReference type="PROSITE" id="PS50995">
    <property type="entry name" value="HTH_MARR_2"/>
    <property type="match status" value="1"/>
</dbReference>
<dbReference type="RefSeq" id="WP_129189479.1">
    <property type="nucleotide sequence ID" value="NZ_CP035491.1"/>
</dbReference>
<name>A0A4P6FEQ0_9MICO</name>
<evidence type="ECO:0000256" key="3">
    <source>
        <dbReference type="ARBA" id="ARBA00023163"/>
    </source>
</evidence>
<dbReference type="InterPro" id="IPR052526">
    <property type="entry name" value="HTH-type_Bedaq_tolerance"/>
</dbReference>
<keyword evidence="2" id="KW-0238">DNA-binding</keyword>
<keyword evidence="6" id="KW-1185">Reference proteome</keyword>
<dbReference type="EMBL" id="CP035491">
    <property type="protein sequence ID" value="QAY72839.1"/>
    <property type="molecule type" value="Genomic_DNA"/>
</dbReference>
<dbReference type="GO" id="GO:0003700">
    <property type="term" value="F:DNA-binding transcription factor activity"/>
    <property type="evidence" value="ECO:0007669"/>
    <property type="project" value="InterPro"/>
</dbReference>
<dbReference type="Gene3D" id="1.10.10.10">
    <property type="entry name" value="Winged helix-like DNA-binding domain superfamily/Winged helix DNA-binding domain"/>
    <property type="match status" value="1"/>
</dbReference>